<sequence length="121" mass="14148">MEGSYHHQHHNHDFNNFTCTRVQEIREKHKRAYSIRNRIASLTVLPKVYDSFRQQMIKRNSTASSIEGERTRRDESVPTFQVFPAKVTQDPYELDTFQGQTLPSYLAADIIKEAKTHIAIK</sequence>
<dbReference type="VEuPathDB" id="VectorBase:GPAI007553"/>
<proteinExistence type="predicted"/>
<organism evidence="1 2">
    <name type="scientific">Glossina pallidipes</name>
    <name type="common">Tsetse fly</name>
    <dbReference type="NCBI Taxonomy" id="7398"/>
    <lineage>
        <taxon>Eukaryota</taxon>
        <taxon>Metazoa</taxon>
        <taxon>Ecdysozoa</taxon>
        <taxon>Arthropoda</taxon>
        <taxon>Hexapoda</taxon>
        <taxon>Insecta</taxon>
        <taxon>Pterygota</taxon>
        <taxon>Neoptera</taxon>
        <taxon>Endopterygota</taxon>
        <taxon>Diptera</taxon>
        <taxon>Brachycera</taxon>
        <taxon>Muscomorpha</taxon>
        <taxon>Hippoboscoidea</taxon>
        <taxon>Glossinidae</taxon>
        <taxon>Glossina</taxon>
    </lineage>
</organism>
<evidence type="ECO:0000313" key="2">
    <source>
        <dbReference type="Proteomes" id="UP000092445"/>
    </source>
</evidence>
<evidence type="ECO:0000313" key="1">
    <source>
        <dbReference type="EnsemblMetazoa" id="GPAI007553-PA"/>
    </source>
</evidence>
<protein>
    <submittedName>
        <fullName evidence="1">Uncharacterized protein</fullName>
    </submittedName>
</protein>
<reference evidence="2" key="1">
    <citation type="submission" date="2014-03" db="EMBL/GenBank/DDBJ databases">
        <authorList>
            <person name="Aksoy S."/>
            <person name="Warren W."/>
            <person name="Wilson R.K."/>
        </authorList>
    </citation>
    <scope>NUCLEOTIDE SEQUENCE [LARGE SCALE GENOMIC DNA]</scope>
    <source>
        <strain evidence="2">IAEA</strain>
    </source>
</reference>
<reference evidence="1" key="2">
    <citation type="submission" date="2020-05" db="UniProtKB">
        <authorList>
            <consortium name="EnsemblMetazoa"/>
        </authorList>
    </citation>
    <scope>IDENTIFICATION</scope>
    <source>
        <strain evidence="1">IAEA</strain>
    </source>
</reference>
<dbReference type="AlphaFoldDB" id="A0A1A9Z947"/>
<dbReference type="EnsemblMetazoa" id="GPAI007553-RA">
    <property type="protein sequence ID" value="GPAI007553-PA"/>
    <property type="gene ID" value="GPAI007553"/>
</dbReference>
<accession>A0A1A9Z947</accession>
<keyword evidence="2" id="KW-1185">Reference proteome</keyword>
<dbReference type="Proteomes" id="UP000092445">
    <property type="component" value="Unassembled WGS sequence"/>
</dbReference>
<name>A0A1A9Z947_GLOPL</name>